<evidence type="ECO:0000313" key="3">
    <source>
        <dbReference type="Proteomes" id="UP001219518"/>
    </source>
</evidence>
<dbReference type="EMBL" id="JAHWGI010001416">
    <property type="protein sequence ID" value="KAK3930943.1"/>
    <property type="molecule type" value="Genomic_DNA"/>
</dbReference>
<reference evidence="2" key="2">
    <citation type="journal article" date="2023" name="BMC Genomics">
        <title>Pest status, molecular evolution, and epigenetic factors derived from the genome assembly of Frankliniella fusca, a thysanopteran phytovirus vector.</title>
        <authorList>
            <person name="Catto M.A."/>
            <person name="Labadie P.E."/>
            <person name="Jacobson A.L."/>
            <person name="Kennedy G.G."/>
            <person name="Srinivasan R."/>
            <person name="Hunt B.G."/>
        </authorList>
    </citation>
    <scope>NUCLEOTIDE SEQUENCE</scope>
    <source>
        <strain evidence="2">PL_HMW_Pooled</strain>
    </source>
</reference>
<reference evidence="2" key="1">
    <citation type="submission" date="2021-07" db="EMBL/GenBank/DDBJ databases">
        <authorList>
            <person name="Catto M.A."/>
            <person name="Jacobson A."/>
            <person name="Kennedy G."/>
            <person name="Labadie P."/>
            <person name="Hunt B.G."/>
            <person name="Srinivasan R."/>
        </authorList>
    </citation>
    <scope>NUCLEOTIDE SEQUENCE</scope>
    <source>
        <strain evidence="2">PL_HMW_Pooled</strain>
        <tissue evidence="2">Head</tissue>
    </source>
</reference>
<sequence>MAVCNISPWSVRTGVRSRPEGLRSGPADPGPAPAQPRGVRGSVAPHQSICKREVVLNSRVGLPHHVGSSRQIAPVQSSSNQIYLNVKSVTWFPVLCGYARGSGDIRASWATHQKWGAQEVRVGSVLLGQIIRDFSPCEWRRCDSNVNTPLTECVTRVLKALTQYMDCVQLRGSHWRAIVVLGPDYLRSIALGHPAPPRASRARERFHTSQSSFLKSSLLPTLAMACNGVAF</sequence>
<evidence type="ECO:0000256" key="1">
    <source>
        <dbReference type="SAM" id="MobiDB-lite"/>
    </source>
</evidence>
<feature type="region of interest" description="Disordered" evidence="1">
    <location>
        <begin position="15"/>
        <end position="42"/>
    </location>
</feature>
<gene>
    <name evidence="2" type="ORF">KUF71_024855</name>
</gene>
<protein>
    <submittedName>
        <fullName evidence="2">Arginine biosynthesis bifunctional protein ArgJ</fullName>
    </submittedName>
</protein>
<name>A0AAE1I0U2_9NEOP</name>
<proteinExistence type="predicted"/>
<comment type="caution">
    <text evidence="2">The sequence shown here is derived from an EMBL/GenBank/DDBJ whole genome shotgun (WGS) entry which is preliminary data.</text>
</comment>
<dbReference type="Proteomes" id="UP001219518">
    <property type="component" value="Unassembled WGS sequence"/>
</dbReference>
<organism evidence="2 3">
    <name type="scientific">Frankliniella fusca</name>
    <dbReference type="NCBI Taxonomy" id="407009"/>
    <lineage>
        <taxon>Eukaryota</taxon>
        <taxon>Metazoa</taxon>
        <taxon>Ecdysozoa</taxon>
        <taxon>Arthropoda</taxon>
        <taxon>Hexapoda</taxon>
        <taxon>Insecta</taxon>
        <taxon>Pterygota</taxon>
        <taxon>Neoptera</taxon>
        <taxon>Paraneoptera</taxon>
        <taxon>Thysanoptera</taxon>
        <taxon>Terebrantia</taxon>
        <taxon>Thripoidea</taxon>
        <taxon>Thripidae</taxon>
        <taxon>Frankliniella</taxon>
    </lineage>
</organism>
<keyword evidence="3" id="KW-1185">Reference proteome</keyword>
<accession>A0AAE1I0U2</accession>
<evidence type="ECO:0000313" key="2">
    <source>
        <dbReference type="EMBL" id="KAK3930943.1"/>
    </source>
</evidence>
<dbReference type="AlphaFoldDB" id="A0AAE1I0U2"/>